<reference evidence="1 2" key="1">
    <citation type="submission" date="2024-07" db="EMBL/GenBank/DDBJ databases">
        <title>Section-level genome sequencing and comparative genomics of Aspergillus sections Usti and Cavernicolus.</title>
        <authorList>
            <consortium name="Lawrence Berkeley National Laboratory"/>
            <person name="Nybo J.L."/>
            <person name="Vesth T.C."/>
            <person name="Theobald S."/>
            <person name="Frisvad J.C."/>
            <person name="Larsen T.O."/>
            <person name="Kjaerboelling I."/>
            <person name="Rothschild-Mancinelli K."/>
            <person name="Lyhne E.K."/>
            <person name="Kogle M.E."/>
            <person name="Barry K."/>
            <person name="Clum A."/>
            <person name="Na H."/>
            <person name="Ledsgaard L."/>
            <person name="Lin J."/>
            <person name="Lipzen A."/>
            <person name="Kuo A."/>
            <person name="Riley R."/>
            <person name="Mondo S."/>
            <person name="Labutti K."/>
            <person name="Haridas S."/>
            <person name="Pangalinan J."/>
            <person name="Salamov A.A."/>
            <person name="Simmons B.A."/>
            <person name="Magnuson J.K."/>
            <person name="Chen J."/>
            <person name="Drula E."/>
            <person name="Henrissat B."/>
            <person name="Wiebenga A."/>
            <person name="Lubbers R.J."/>
            <person name="Gomes A.C."/>
            <person name="Makela M.R."/>
            <person name="Stajich J."/>
            <person name="Grigoriev I.V."/>
            <person name="Mortensen U.H."/>
            <person name="De Vries R.P."/>
            <person name="Baker S.E."/>
            <person name="Andersen M.R."/>
        </authorList>
    </citation>
    <scope>NUCLEOTIDE SEQUENCE [LARGE SCALE GENOMIC DNA]</scope>
    <source>
        <strain evidence="1 2">CBS 588.65</strain>
    </source>
</reference>
<accession>A0ABR4H288</accession>
<proteinExistence type="predicted"/>
<organism evidence="1 2">
    <name type="scientific">Aspergillus granulosus</name>
    <dbReference type="NCBI Taxonomy" id="176169"/>
    <lineage>
        <taxon>Eukaryota</taxon>
        <taxon>Fungi</taxon>
        <taxon>Dikarya</taxon>
        <taxon>Ascomycota</taxon>
        <taxon>Pezizomycotina</taxon>
        <taxon>Eurotiomycetes</taxon>
        <taxon>Eurotiomycetidae</taxon>
        <taxon>Eurotiales</taxon>
        <taxon>Aspergillaceae</taxon>
        <taxon>Aspergillus</taxon>
        <taxon>Aspergillus subgen. Nidulantes</taxon>
    </lineage>
</organism>
<evidence type="ECO:0008006" key="3">
    <source>
        <dbReference type="Google" id="ProtNLM"/>
    </source>
</evidence>
<comment type="caution">
    <text evidence="1">The sequence shown here is derived from an EMBL/GenBank/DDBJ whole genome shotgun (WGS) entry which is preliminary data.</text>
</comment>
<evidence type="ECO:0000313" key="1">
    <source>
        <dbReference type="EMBL" id="KAL2809558.1"/>
    </source>
</evidence>
<name>A0ABR4H288_9EURO</name>
<dbReference type="EMBL" id="JBFXLT010000086">
    <property type="protein sequence ID" value="KAL2809558.1"/>
    <property type="molecule type" value="Genomic_DNA"/>
</dbReference>
<evidence type="ECO:0000313" key="2">
    <source>
        <dbReference type="Proteomes" id="UP001610334"/>
    </source>
</evidence>
<gene>
    <name evidence="1" type="ORF">BJX63DRAFT_435031</name>
</gene>
<keyword evidence="2" id="KW-1185">Reference proteome</keyword>
<sequence length="103" mass="11494">MSSFVYRSSQVLEDYEPLFSSATSSVEHVSHPQHILSSYGHMSIRTHASMYICCQCGDGPKLYVNQAACCECHHVACDGCTLVKDTDSHRPVDELLMRNLIDV</sequence>
<dbReference type="Proteomes" id="UP001610334">
    <property type="component" value="Unassembled WGS sequence"/>
</dbReference>
<protein>
    <recommendedName>
        <fullName evidence="3">DC1 domain-containing protein</fullName>
    </recommendedName>
</protein>